<dbReference type="PATRIC" id="fig|200450.3.peg.5352"/>
<evidence type="ECO:0008006" key="5">
    <source>
        <dbReference type="Google" id="ProtNLM"/>
    </source>
</evidence>
<protein>
    <recommendedName>
        <fullName evidence="5">Transmembrane protein</fullName>
    </recommendedName>
</protein>
<gene>
    <name evidence="3" type="ORF">AA957_26065</name>
</gene>
<name>A0A0H5AED0_9PSED</name>
<keyword evidence="2" id="KW-0812">Transmembrane</keyword>
<keyword evidence="2" id="KW-1133">Transmembrane helix</keyword>
<dbReference type="Proteomes" id="UP000036608">
    <property type="component" value="Chromosome"/>
</dbReference>
<feature type="transmembrane region" description="Helical" evidence="2">
    <location>
        <begin position="45"/>
        <end position="67"/>
    </location>
</feature>
<evidence type="ECO:0000313" key="3">
    <source>
        <dbReference type="EMBL" id="AKS09431.1"/>
    </source>
</evidence>
<dbReference type="RefSeq" id="WP_049712720.1">
    <property type="nucleotide sequence ID" value="NZ_CP011507.1"/>
</dbReference>
<reference evidence="3 4" key="1">
    <citation type="journal article" date="2015" name="Genome Announc.">
        <title>Complete Genome Sequence of the Rhizobacterium Pseudomonas trivialis Strain IHBB745 with Multiple Plant Growth-Promoting Activities and Tolerance to Desiccation and Alkalinity.</title>
        <authorList>
            <person name="Gulati A."/>
            <person name="Swarnkar M.K."/>
            <person name="Vyas P."/>
            <person name="Rahi P."/>
            <person name="Thakur R."/>
            <person name="Thakur N."/>
            <person name="Singh A.K."/>
        </authorList>
    </citation>
    <scope>NUCLEOTIDE SEQUENCE [LARGE SCALE GENOMIC DNA]</scope>
    <source>
        <strain evidence="4">745</strain>
    </source>
</reference>
<organism evidence="3 4">
    <name type="scientific">Pseudomonas trivialis</name>
    <dbReference type="NCBI Taxonomy" id="200450"/>
    <lineage>
        <taxon>Bacteria</taxon>
        <taxon>Pseudomonadati</taxon>
        <taxon>Pseudomonadota</taxon>
        <taxon>Gammaproteobacteria</taxon>
        <taxon>Pseudomonadales</taxon>
        <taxon>Pseudomonadaceae</taxon>
        <taxon>Pseudomonas</taxon>
    </lineage>
</organism>
<evidence type="ECO:0000256" key="1">
    <source>
        <dbReference type="SAM" id="MobiDB-lite"/>
    </source>
</evidence>
<dbReference type="EMBL" id="CP011507">
    <property type="protein sequence ID" value="AKS09431.1"/>
    <property type="molecule type" value="Genomic_DNA"/>
</dbReference>
<dbReference type="AlphaFoldDB" id="A0A0H5AED0"/>
<feature type="transmembrane region" description="Helical" evidence="2">
    <location>
        <begin position="88"/>
        <end position="107"/>
    </location>
</feature>
<sequence>MNPQSPPRHVTTTQVAPGTEAPGVHPPIWHSGPDLPILGSTGSGILGFCFALLMLLPAFGLAILLLLGLGAMQDVPSSDGSSFTTSSLILFLFGFVVLMALVFGWFFSAPSVQAFTFDESQQLLTLTVTRRGRKPTELRVPFSDIIYICPYQFAMFDRDGHFSVVYQGPKDKVFEYRFAEGTSLVEMEFHAAWLRGLIGDRMHELLNLDK</sequence>
<proteinExistence type="predicted"/>
<reference evidence="4" key="2">
    <citation type="submission" date="2015-05" db="EMBL/GenBank/DDBJ databases">
        <authorList>
            <person name="Swarnkar M.K."/>
            <person name="Vyas P."/>
            <person name="Rahi P."/>
            <person name="Thakur R."/>
            <person name="Thakur N."/>
            <person name="Singh A.K."/>
            <person name="Gulati A."/>
        </authorList>
    </citation>
    <scope>NUCLEOTIDE SEQUENCE [LARGE SCALE GENOMIC DNA]</scope>
    <source>
        <strain evidence="4">745</strain>
    </source>
</reference>
<accession>A0A0H5AED0</accession>
<evidence type="ECO:0000256" key="2">
    <source>
        <dbReference type="SAM" id="Phobius"/>
    </source>
</evidence>
<keyword evidence="2" id="KW-0472">Membrane</keyword>
<evidence type="ECO:0000313" key="4">
    <source>
        <dbReference type="Proteomes" id="UP000036608"/>
    </source>
</evidence>
<feature type="region of interest" description="Disordered" evidence="1">
    <location>
        <begin position="1"/>
        <end position="24"/>
    </location>
</feature>
<dbReference type="KEGG" id="ptv:AA957_26065"/>